<sequence>MAPSYVKRVTLFKVPEEEHIDQVLQAYEVLRQSAKRDGKPYIISNAARKVLNASSPLSEGYTIMSQSIFKDHSDHDFYDKECPAHKELKKTTSRVRTGVMTVVTEGEWPEAKL</sequence>
<organism evidence="2 3">
    <name type="scientific">Cladosporium halotolerans</name>
    <dbReference type="NCBI Taxonomy" id="1052096"/>
    <lineage>
        <taxon>Eukaryota</taxon>
        <taxon>Fungi</taxon>
        <taxon>Dikarya</taxon>
        <taxon>Ascomycota</taxon>
        <taxon>Pezizomycotina</taxon>
        <taxon>Dothideomycetes</taxon>
        <taxon>Dothideomycetidae</taxon>
        <taxon>Cladosporiales</taxon>
        <taxon>Cladosporiaceae</taxon>
        <taxon>Cladosporium</taxon>
    </lineage>
</organism>
<dbReference type="Pfam" id="PF07876">
    <property type="entry name" value="Dabb"/>
    <property type="match status" value="1"/>
</dbReference>
<feature type="domain" description="Stress-response A/B barrel" evidence="1">
    <location>
        <begin position="6"/>
        <end position="104"/>
    </location>
</feature>
<comment type="caution">
    <text evidence="2">The sequence shown here is derived from an EMBL/GenBank/DDBJ whole genome shotgun (WGS) entry which is preliminary data.</text>
</comment>
<dbReference type="GeneID" id="96009364"/>
<evidence type="ECO:0000259" key="1">
    <source>
        <dbReference type="PROSITE" id="PS51502"/>
    </source>
</evidence>
<name>A0AB34KIM3_9PEZI</name>
<proteinExistence type="predicted"/>
<dbReference type="InterPro" id="IPR013097">
    <property type="entry name" value="Dabb"/>
</dbReference>
<protein>
    <recommendedName>
        <fullName evidence="1">Stress-response A/B barrel domain-containing protein</fullName>
    </recommendedName>
</protein>
<keyword evidence="3" id="KW-1185">Reference proteome</keyword>
<evidence type="ECO:0000313" key="2">
    <source>
        <dbReference type="EMBL" id="KAL1583195.1"/>
    </source>
</evidence>
<evidence type="ECO:0000313" key="3">
    <source>
        <dbReference type="Proteomes" id="UP000803884"/>
    </source>
</evidence>
<dbReference type="EMBL" id="JAAQHG020000038">
    <property type="protein sequence ID" value="KAL1583195.1"/>
    <property type="molecule type" value="Genomic_DNA"/>
</dbReference>
<dbReference type="InterPro" id="IPR011008">
    <property type="entry name" value="Dimeric_a/b-barrel"/>
</dbReference>
<accession>A0AB34KIM3</accession>
<reference evidence="2 3" key="1">
    <citation type="journal article" date="2020" name="Microbiol. Resour. Announc.">
        <title>Draft Genome Sequence of a Cladosporium Species Isolated from the Mesophotic Ascidian Didemnum maculosum.</title>
        <authorList>
            <person name="Gioti A."/>
            <person name="Siaperas R."/>
            <person name="Nikolaivits E."/>
            <person name="Le Goff G."/>
            <person name="Ouazzani J."/>
            <person name="Kotoulas G."/>
            <person name="Topakas E."/>
        </authorList>
    </citation>
    <scope>NUCLEOTIDE SEQUENCE [LARGE SCALE GENOMIC DNA]</scope>
    <source>
        <strain evidence="2 3">TM138-S3</strain>
    </source>
</reference>
<dbReference type="SUPFAM" id="SSF54909">
    <property type="entry name" value="Dimeric alpha+beta barrel"/>
    <property type="match status" value="1"/>
</dbReference>
<gene>
    <name evidence="2" type="ORF">WHR41_07922</name>
</gene>
<dbReference type="AlphaFoldDB" id="A0AB34KIM3"/>
<dbReference type="PROSITE" id="PS51502">
    <property type="entry name" value="S_R_A_B_BARREL"/>
    <property type="match status" value="1"/>
</dbReference>
<dbReference type="Proteomes" id="UP000803884">
    <property type="component" value="Unassembled WGS sequence"/>
</dbReference>
<dbReference type="RefSeq" id="XP_069226302.1">
    <property type="nucleotide sequence ID" value="XM_069376526.1"/>
</dbReference>
<dbReference type="Gene3D" id="3.30.70.100">
    <property type="match status" value="1"/>
</dbReference>
<dbReference type="SMART" id="SM00886">
    <property type="entry name" value="Dabb"/>
    <property type="match status" value="1"/>
</dbReference>